<dbReference type="PANTHER" id="PTHR43591:SF24">
    <property type="entry name" value="2-METHOXY-6-POLYPRENYL-1,4-BENZOQUINOL METHYLASE, MITOCHONDRIAL"/>
    <property type="match status" value="1"/>
</dbReference>
<keyword evidence="4 5" id="KW-0949">S-adenosyl-L-methionine</keyword>
<evidence type="ECO:0000256" key="2">
    <source>
        <dbReference type="ARBA" id="ARBA00022603"/>
    </source>
</evidence>
<dbReference type="PROSITE" id="PS01184">
    <property type="entry name" value="UBIE_2"/>
    <property type="match status" value="1"/>
</dbReference>
<reference evidence="6" key="2">
    <citation type="submission" date="2021-04" db="EMBL/GenBank/DDBJ databases">
        <authorList>
            <person name="Gilroy R."/>
        </authorList>
    </citation>
    <scope>NUCLEOTIDE SEQUENCE</scope>
    <source>
        <strain evidence="6">ChiHecec2B26-12326</strain>
    </source>
</reference>
<evidence type="ECO:0000313" key="7">
    <source>
        <dbReference type="Proteomes" id="UP000823847"/>
    </source>
</evidence>
<dbReference type="SUPFAM" id="SSF53335">
    <property type="entry name" value="S-adenosyl-L-methionine-dependent methyltransferases"/>
    <property type="match status" value="1"/>
</dbReference>
<organism evidence="6 7">
    <name type="scientific">Candidatus Parabacteroides intestinigallinarum</name>
    <dbReference type="NCBI Taxonomy" id="2838722"/>
    <lineage>
        <taxon>Bacteria</taxon>
        <taxon>Pseudomonadati</taxon>
        <taxon>Bacteroidota</taxon>
        <taxon>Bacteroidia</taxon>
        <taxon>Bacteroidales</taxon>
        <taxon>Tannerellaceae</taxon>
        <taxon>Parabacteroides</taxon>
    </lineage>
</organism>
<comment type="function">
    <text evidence="5">Methyltransferase required for the conversion of demethylmenaquinol (DMKH2) to menaquinol (MKH2).</text>
</comment>
<protein>
    <recommendedName>
        <fullName evidence="5">Demethylmenaquinone methyltransferase</fullName>
        <ecNumber evidence="5">2.1.1.163</ecNumber>
    </recommendedName>
</protein>
<proteinExistence type="inferred from homology"/>
<comment type="catalytic activity">
    <reaction evidence="5">
        <text>a 2-demethylmenaquinol + S-adenosyl-L-methionine = a menaquinol + S-adenosyl-L-homocysteine + H(+)</text>
        <dbReference type="Rhea" id="RHEA:42640"/>
        <dbReference type="Rhea" id="RHEA-COMP:9539"/>
        <dbReference type="Rhea" id="RHEA-COMP:9563"/>
        <dbReference type="ChEBI" id="CHEBI:15378"/>
        <dbReference type="ChEBI" id="CHEBI:18151"/>
        <dbReference type="ChEBI" id="CHEBI:55437"/>
        <dbReference type="ChEBI" id="CHEBI:57856"/>
        <dbReference type="ChEBI" id="CHEBI:59789"/>
        <dbReference type="EC" id="2.1.1.163"/>
    </reaction>
</comment>
<dbReference type="HAMAP" id="MF_01813">
    <property type="entry name" value="MenG_UbiE_methyltr"/>
    <property type="match status" value="1"/>
</dbReference>
<dbReference type="EMBL" id="DXEN01000054">
    <property type="protein sequence ID" value="HIX86306.1"/>
    <property type="molecule type" value="Genomic_DNA"/>
</dbReference>
<accession>A0A9D2BQN2</accession>
<dbReference type="InterPro" id="IPR004033">
    <property type="entry name" value="UbiE/COQ5_MeTrFase"/>
</dbReference>
<dbReference type="CDD" id="cd02440">
    <property type="entry name" value="AdoMet_MTases"/>
    <property type="match status" value="1"/>
</dbReference>
<evidence type="ECO:0000256" key="3">
    <source>
        <dbReference type="ARBA" id="ARBA00022679"/>
    </source>
</evidence>
<comment type="similarity">
    <text evidence="5">Belongs to the class I-like SAM-binding methyltransferase superfamily. MenG/UbiE family.</text>
</comment>
<dbReference type="EC" id="2.1.1.163" evidence="5"/>
<sequence length="248" mass="27671">MEQYGSEKVLPYNNEEHKGSQVRRMFDAIAGKYDLLNHTLSFGIDKIWRGKGIAYLRPFSPKAILDIATGTGDLAIAMYDKLHPDYVIGADLSEGMLEVGRRKAHDAGLAAHISFERQDCMALTYPDNSFDAVTAAFGVRNFEHIEQGLAEMFRVLRPGGHLMVLELSTPERFPMRQLYQIYSTTVIPIVGRILSKEKAAYSYLPASIKVVPQGKVMTDLLTRVGFQNAQAHTFTFGICSLYTGSKNN</sequence>
<dbReference type="GO" id="GO:0009234">
    <property type="term" value="P:menaquinone biosynthetic process"/>
    <property type="evidence" value="ECO:0007669"/>
    <property type="project" value="UniProtKB-UniRule"/>
</dbReference>
<dbReference type="NCBIfam" id="NF001244">
    <property type="entry name" value="PRK00216.1-5"/>
    <property type="match status" value="1"/>
</dbReference>
<feature type="binding site" evidence="5">
    <location>
        <position position="91"/>
    </location>
    <ligand>
        <name>S-adenosyl-L-methionine</name>
        <dbReference type="ChEBI" id="CHEBI:59789"/>
    </ligand>
</feature>
<name>A0A9D2BQN2_9BACT</name>
<dbReference type="NCBIfam" id="TIGR01934">
    <property type="entry name" value="MenG_MenH_UbiE"/>
    <property type="match status" value="1"/>
</dbReference>
<evidence type="ECO:0000256" key="1">
    <source>
        <dbReference type="ARBA" id="ARBA00022428"/>
    </source>
</evidence>
<feature type="binding site" evidence="5">
    <location>
        <position position="71"/>
    </location>
    <ligand>
        <name>S-adenosyl-L-methionine</name>
        <dbReference type="ChEBI" id="CHEBI:59789"/>
    </ligand>
</feature>
<keyword evidence="1 5" id="KW-0474">Menaquinone biosynthesis</keyword>
<dbReference type="PROSITE" id="PS51608">
    <property type="entry name" value="SAM_MT_UBIE"/>
    <property type="match status" value="1"/>
</dbReference>
<evidence type="ECO:0000313" key="6">
    <source>
        <dbReference type="EMBL" id="HIX86306.1"/>
    </source>
</evidence>
<feature type="binding site" evidence="5">
    <location>
        <begin position="119"/>
        <end position="120"/>
    </location>
    <ligand>
        <name>S-adenosyl-L-methionine</name>
        <dbReference type="ChEBI" id="CHEBI:59789"/>
    </ligand>
</feature>
<comment type="pathway">
    <text evidence="5">Quinol/quinone metabolism; menaquinone biosynthesis; menaquinol from 1,4-dihydroxy-2-naphthoate: step 2/2.</text>
</comment>
<comment type="caution">
    <text evidence="5">Lacks conserved residue(s) required for the propagation of feature annotation.</text>
</comment>
<dbReference type="GO" id="GO:0032259">
    <property type="term" value="P:methylation"/>
    <property type="evidence" value="ECO:0007669"/>
    <property type="project" value="UniProtKB-KW"/>
</dbReference>
<dbReference type="InterPro" id="IPR029063">
    <property type="entry name" value="SAM-dependent_MTases_sf"/>
</dbReference>
<dbReference type="AlphaFoldDB" id="A0A9D2BQN2"/>
<dbReference type="PANTHER" id="PTHR43591">
    <property type="entry name" value="METHYLTRANSFERASE"/>
    <property type="match status" value="1"/>
</dbReference>
<dbReference type="GO" id="GO:0043770">
    <property type="term" value="F:demethylmenaquinone methyltransferase activity"/>
    <property type="evidence" value="ECO:0007669"/>
    <property type="project" value="UniProtKB-UniRule"/>
</dbReference>
<gene>
    <name evidence="6" type="primary">ubiE</name>
    <name evidence="5" type="synonym">menG</name>
    <name evidence="6" type="ORF">H9848_06830</name>
</gene>
<reference evidence="6" key="1">
    <citation type="journal article" date="2021" name="PeerJ">
        <title>Extensive microbial diversity within the chicken gut microbiome revealed by metagenomics and culture.</title>
        <authorList>
            <person name="Gilroy R."/>
            <person name="Ravi A."/>
            <person name="Getino M."/>
            <person name="Pursley I."/>
            <person name="Horton D.L."/>
            <person name="Alikhan N.F."/>
            <person name="Baker D."/>
            <person name="Gharbi K."/>
            <person name="Hall N."/>
            <person name="Watson M."/>
            <person name="Adriaenssens E.M."/>
            <person name="Foster-Nyarko E."/>
            <person name="Jarju S."/>
            <person name="Secka A."/>
            <person name="Antonio M."/>
            <person name="Oren A."/>
            <person name="Chaudhuri R.R."/>
            <person name="La Ragione R."/>
            <person name="Hildebrand F."/>
            <person name="Pallen M.J."/>
        </authorList>
    </citation>
    <scope>NUCLEOTIDE SEQUENCE</scope>
    <source>
        <strain evidence="6">ChiHecec2B26-12326</strain>
    </source>
</reference>
<dbReference type="PROSITE" id="PS01183">
    <property type="entry name" value="UBIE_1"/>
    <property type="match status" value="1"/>
</dbReference>
<dbReference type="InterPro" id="IPR023576">
    <property type="entry name" value="UbiE/COQ5_MeTrFase_CS"/>
</dbReference>
<dbReference type="Gene3D" id="3.40.50.150">
    <property type="entry name" value="Vaccinia Virus protein VP39"/>
    <property type="match status" value="1"/>
</dbReference>
<dbReference type="Proteomes" id="UP000823847">
    <property type="component" value="Unassembled WGS sequence"/>
</dbReference>
<comment type="caution">
    <text evidence="6">The sequence shown here is derived from an EMBL/GenBank/DDBJ whole genome shotgun (WGS) entry which is preliminary data.</text>
</comment>
<keyword evidence="2 5" id="KW-0489">Methyltransferase</keyword>
<evidence type="ECO:0000256" key="4">
    <source>
        <dbReference type="ARBA" id="ARBA00022691"/>
    </source>
</evidence>
<keyword evidence="3 5" id="KW-0808">Transferase</keyword>
<dbReference type="Pfam" id="PF01209">
    <property type="entry name" value="Ubie_methyltran"/>
    <property type="match status" value="1"/>
</dbReference>
<evidence type="ECO:0000256" key="5">
    <source>
        <dbReference type="HAMAP-Rule" id="MF_01813"/>
    </source>
</evidence>